<evidence type="ECO:0000313" key="2">
    <source>
        <dbReference type="Proteomes" id="UP000053424"/>
    </source>
</evidence>
<dbReference type="Gene3D" id="3.80.10.10">
    <property type="entry name" value="Ribonuclease Inhibitor"/>
    <property type="match status" value="1"/>
</dbReference>
<dbReference type="Proteomes" id="UP000053424">
    <property type="component" value="Unassembled WGS sequence"/>
</dbReference>
<accession>A0A0C3C6U2</accession>
<dbReference type="InterPro" id="IPR032675">
    <property type="entry name" value="LRR_dom_sf"/>
</dbReference>
<dbReference type="OrthoDB" id="120976at2759"/>
<name>A0A0C3C6U2_HEBCY</name>
<reference evidence="2" key="2">
    <citation type="submission" date="2015-01" db="EMBL/GenBank/DDBJ databases">
        <title>Evolutionary Origins and Diversification of the Mycorrhizal Mutualists.</title>
        <authorList>
            <consortium name="DOE Joint Genome Institute"/>
            <consortium name="Mycorrhizal Genomics Consortium"/>
            <person name="Kohler A."/>
            <person name="Kuo A."/>
            <person name="Nagy L.G."/>
            <person name="Floudas D."/>
            <person name="Copeland A."/>
            <person name="Barry K.W."/>
            <person name="Cichocki N."/>
            <person name="Veneault-Fourrey C."/>
            <person name="LaButti K."/>
            <person name="Lindquist E.A."/>
            <person name="Lipzen A."/>
            <person name="Lundell T."/>
            <person name="Morin E."/>
            <person name="Murat C."/>
            <person name="Riley R."/>
            <person name="Ohm R."/>
            <person name="Sun H."/>
            <person name="Tunlid A."/>
            <person name="Henrissat B."/>
            <person name="Grigoriev I.V."/>
            <person name="Hibbett D.S."/>
            <person name="Martin F."/>
        </authorList>
    </citation>
    <scope>NUCLEOTIDE SEQUENCE [LARGE SCALE GENOMIC DNA]</scope>
    <source>
        <strain evidence="2">h7</strain>
    </source>
</reference>
<evidence type="ECO:0000313" key="1">
    <source>
        <dbReference type="EMBL" id="KIM39316.1"/>
    </source>
</evidence>
<dbReference type="EMBL" id="KN831786">
    <property type="protein sequence ID" value="KIM39316.1"/>
    <property type="molecule type" value="Genomic_DNA"/>
</dbReference>
<organism evidence="1 2">
    <name type="scientific">Hebeloma cylindrosporum</name>
    <dbReference type="NCBI Taxonomy" id="76867"/>
    <lineage>
        <taxon>Eukaryota</taxon>
        <taxon>Fungi</taxon>
        <taxon>Dikarya</taxon>
        <taxon>Basidiomycota</taxon>
        <taxon>Agaricomycotina</taxon>
        <taxon>Agaricomycetes</taxon>
        <taxon>Agaricomycetidae</taxon>
        <taxon>Agaricales</taxon>
        <taxon>Agaricineae</taxon>
        <taxon>Hymenogastraceae</taxon>
        <taxon>Hebeloma</taxon>
    </lineage>
</organism>
<keyword evidence="2" id="KW-1185">Reference proteome</keyword>
<protein>
    <submittedName>
        <fullName evidence="1">Uncharacterized protein</fullName>
    </submittedName>
</protein>
<sequence length="479" mass="53585">NMLNYTSPLVDEKNPLYCPAIPAADYLKELRFRTQKTAKAKNLSGQKLSHSFGHSLEQSSREGPNNDDSVGSDWVLGDYFTSGQGWFSSQSPGPEDLPPYSPTVPVRPQSKVPQIFEMPSPGAKRIFHDLKRKNGFSDFAAPPKYARSLLSLHESSFDLEVWPEKLQFTGIKPSPADAANALRDRKPATTDLDRLIDDLDSELSGIRLKERLWRLGAINPQSLMDFLCMHAHINQRTLHILRETNVERISFTTLMEDGNGLNLTGRDIYSVFSKPDSYRLLSELSFSGIRIQDSDICHIHHLPSLSTLLLDETGIGNEGVFLLVSLKRTLTRLSIASNPDIDNEAVPALLLLSNLSFLSILDTAIDMVGLRRLADFIHKTDQMVDIEIPYACQEYVDKIHTKYLFNPLPPLVVNPHICGKLSDSALRRNLEAHAACNPFIVPSGTRQELVERLSEILKIRKLDMLVVEMLGGDDSTEGK</sequence>
<dbReference type="HOGENOM" id="CLU_021986_0_0_1"/>
<dbReference type="AlphaFoldDB" id="A0A0C3C6U2"/>
<proteinExistence type="predicted"/>
<dbReference type="STRING" id="686832.A0A0C3C6U2"/>
<dbReference type="SUPFAM" id="SSF52047">
    <property type="entry name" value="RNI-like"/>
    <property type="match status" value="1"/>
</dbReference>
<feature type="non-terminal residue" evidence="1">
    <location>
        <position position="1"/>
    </location>
</feature>
<reference evidence="1 2" key="1">
    <citation type="submission" date="2014-04" db="EMBL/GenBank/DDBJ databases">
        <authorList>
            <consortium name="DOE Joint Genome Institute"/>
            <person name="Kuo A."/>
            <person name="Gay G."/>
            <person name="Dore J."/>
            <person name="Kohler A."/>
            <person name="Nagy L.G."/>
            <person name="Floudas D."/>
            <person name="Copeland A."/>
            <person name="Barry K.W."/>
            <person name="Cichocki N."/>
            <person name="Veneault-Fourrey C."/>
            <person name="LaButti K."/>
            <person name="Lindquist E.A."/>
            <person name="Lipzen A."/>
            <person name="Lundell T."/>
            <person name="Morin E."/>
            <person name="Murat C."/>
            <person name="Sun H."/>
            <person name="Tunlid A."/>
            <person name="Henrissat B."/>
            <person name="Grigoriev I.V."/>
            <person name="Hibbett D.S."/>
            <person name="Martin F."/>
            <person name="Nordberg H.P."/>
            <person name="Cantor M.N."/>
            <person name="Hua S.X."/>
        </authorList>
    </citation>
    <scope>NUCLEOTIDE SEQUENCE [LARGE SCALE GENOMIC DNA]</scope>
    <source>
        <strain evidence="2">h7</strain>
    </source>
</reference>
<gene>
    <name evidence="1" type="ORF">M413DRAFT_415939</name>
</gene>